<gene>
    <name evidence="1" type="ORF">LIN78_01400</name>
</gene>
<dbReference type="RefSeq" id="WP_227177729.1">
    <property type="nucleotide sequence ID" value="NZ_JAJBZT010000001.1"/>
</dbReference>
<proteinExistence type="predicted"/>
<dbReference type="Pfam" id="PF12086">
    <property type="entry name" value="DUF3563"/>
    <property type="match status" value="1"/>
</dbReference>
<sequence length="50" mass="6108">MLQVIAFINWILKSDEVSEREARDAYLAKAEDIYELEYRMKKWDSQYSNF</sequence>
<accession>A0ABS8D1Z2</accession>
<evidence type="ECO:0000313" key="1">
    <source>
        <dbReference type="EMBL" id="MCB6182211.1"/>
    </source>
</evidence>
<evidence type="ECO:0000313" key="2">
    <source>
        <dbReference type="Proteomes" id="UP001165395"/>
    </source>
</evidence>
<dbReference type="EMBL" id="JAJBZT010000001">
    <property type="protein sequence ID" value="MCB6182211.1"/>
    <property type="molecule type" value="Genomic_DNA"/>
</dbReference>
<organism evidence="1 2">
    <name type="scientific">Leeia speluncae</name>
    <dbReference type="NCBI Taxonomy" id="2884804"/>
    <lineage>
        <taxon>Bacteria</taxon>
        <taxon>Pseudomonadati</taxon>
        <taxon>Pseudomonadota</taxon>
        <taxon>Betaproteobacteria</taxon>
        <taxon>Neisseriales</taxon>
        <taxon>Leeiaceae</taxon>
        <taxon>Leeia</taxon>
    </lineage>
</organism>
<dbReference type="Proteomes" id="UP001165395">
    <property type="component" value="Unassembled WGS sequence"/>
</dbReference>
<reference evidence="1" key="1">
    <citation type="submission" date="2021-10" db="EMBL/GenBank/DDBJ databases">
        <title>The complete genome sequence of Leeia sp. TBRC 13508.</title>
        <authorList>
            <person name="Charoenyingcharoen P."/>
            <person name="Yukphan P."/>
        </authorList>
    </citation>
    <scope>NUCLEOTIDE SEQUENCE</scope>
    <source>
        <strain evidence="1">TBRC 13508</strain>
    </source>
</reference>
<comment type="caution">
    <text evidence="1">The sequence shown here is derived from an EMBL/GenBank/DDBJ whole genome shotgun (WGS) entry which is preliminary data.</text>
</comment>
<dbReference type="InterPro" id="IPR021946">
    <property type="entry name" value="DUF3563"/>
</dbReference>
<protein>
    <submittedName>
        <fullName evidence="1">DUF3563 domain-containing protein</fullName>
    </submittedName>
</protein>
<name>A0ABS8D1Z2_9NEIS</name>
<keyword evidence="2" id="KW-1185">Reference proteome</keyword>